<evidence type="ECO:0000256" key="1">
    <source>
        <dbReference type="SAM" id="MobiDB-lite"/>
    </source>
</evidence>
<name>A0A854QB42_CRYNE</name>
<dbReference type="OrthoDB" id="1734943at2759"/>
<sequence length="675" mass="71825">MNALRTLPILNRPSRPASPAPPTVQSTTASAQPPSSEKPRSRSLSRQVADKVSSLQISTNGTAIQPPAVIITPSQPLAKRSSSPGSRTATPRPTASPLPAAAPGEQTPSGGYMDVIGLRLNETVNKASAGVDFKAKKGFKKGSGFAIGEAVVKELPSPPSDAYLMRAVLRISVRALSIYVTRLESLLLPSLTDASFIAPLNIAASTAHPLNSVQYFALSVAHTAWETCEILEQTLESGQWPKFVQETLRPVMDKLDLVVSKVVQPLLLGLKRDLVSSLTRTEGTSPVGGKTVGLASIPAPTTSTNGIPLTKEGSHQPVSRLTKEFSSSGHARQLAIPPCLQHFAARVDGSRKAFELIAKPCADDGEGWVTGVIVAVIWKGMCVISDKDLAPIGTRPPSPNSVARALAGLGKERDSSSNITPSPSLQGVTAKLASSLSIVPTRSQSRAPSPPRQANKLDPVTHALLSFEGLIKRLVGGLVQPPSPTDDEDEHLARQALSEALEALQSFRIVSTAMNKGIAPSTRLLASARRLRDDVEDPAEDELDDAMEDLQAVILFSILCRQANFILSSLPVSSEKEPTLKIRHPSEVWGWQMAEYERQVLSGFSAAEEWGRRVAVALKGDIEKLLARLAEILARQGVPEKVPREKDAVGEAVEWVKLLGVACDAKCGLKVAGAA</sequence>
<feature type="compositionally biased region" description="Polar residues" evidence="1">
    <location>
        <begin position="72"/>
        <end position="93"/>
    </location>
</feature>
<proteinExistence type="predicted"/>
<gene>
    <name evidence="2" type="ORF">C361_06492</name>
</gene>
<dbReference type="AlphaFoldDB" id="A0A854QB42"/>
<dbReference type="EMBL" id="AMKT01000098">
    <property type="protein sequence ID" value="OXG11388.1"/>
    <property type="molecule type" value="Genomic_DNA"/>
</dbReference>
<organism evidence="2 3">
    <name type="scientific">Cryptococcus neoformans Tu259-1</name>
    <dbReference type="NCBI Taxonomy" id="1230072"/>
    <lineage>
        <taxon>Eukaryota</taxon>
        <taxon>Fungi</taxon>
        <taxon>Dikarya</taxon>
        <taxon>Basidiomycota</taxon>
        <taxon>Agaricomycotina</taxon>
        <taxon>Tremellomycetes</taxon>
        <taxon>Tremellales</taxon>
        <taxon>Cryptococcaceae</taxon>
        <taxon>Cryptococcus</taxon>
        <taxon>Cryptococcus neoformans species complex</taxon>
    </lineage>
</organism>
<accession>A0A854QB42</accession>
<comment type="caution">
    <text evidence="2">The sequence shown here is derived from an EMBL/GenBank/DDBJ whole genome shotgun (WGS) entry which is preliminary data.</text>
</comment>
<dbReference type="Proteomes" id="UP000199727">
    <property type="component" value="Unassembled WGS sequence"/>
</dbReference>
<reference evidence="2 3" key="1">
    <citation type="submission" date="2017-06" db="EMBL/GenBank/DDBJ databases">
        <title>Global population genomics of the pathogenic fungus Cryptococcus neoformans var. grubii.</title>
        <authorList>
            <person name="Cuomo C."/>
            <person name="Litvintseva A."/>
            <person name="Chen Y."/>
            <person name="Young S."/>
            <person name="Zeng Q."/>
            <person name="Chapman S."/>
            <person name="Gujja S."/>
            <person name="Saif S."/>
            <person name="Birren B."/>
        </authorList>
    </citation>
    <scope>NUCLEOTIDE SEQUENCE [LARGE SCALE GENOMIC DNA]</scope>
    <source>
        <strain evidence="2 3">Tu259-1</strain>
    </source>
</reference>
<feature type="compositionally biased region" description="Polar residues" evidence="1">
    <location>
        <begin position="53"/>
        <end position="63"/>
    </location>
</feature>
<evidence type="ECO:0000313" key="3">
    <source>
        <dbReference type="Proteomes" id="UP000199727"/>
    </source>
</evidence>
<feature type="compositionally biased region" description="Polar residues" evidence="1">
    <location>
        <begin position="23"/>
        <end position="35"/>
    </location>
</feature>
<feature type="region of interest" description="Disordered" evidence="1">
    <location>
        <begin position="1"/>
        <end position="110"/>
    </location>
</feature>
<evidence type="ECO:0000313" key="2">
    <source>
        <dbReference type="EMBL" id="OXG11388.1"/>
    </source>
</evidence>
<protein>
    <submittedName>
        <fullName evidence="2">Uncharacterized protein</fullName>
    </submittedName>
</protein>